<dbReference type="Pfam" id="PF00378">
    <property type="entry name" value="ECH_1"/>
    <property type="match status" value="1"/>
</dbReference>
<keyword evidence="6" id="KW-0442">Lipid degradation</keyword>
<dbReference type="CDD" id="cd06558">
    <property type="entry name" value="crotonase-like"/>
    <property type="match status" value="1"/>
</dbReference>
<dbReference type="GO" id="GO:0016853">
    <property type="term" value="F:isomerase activity"/>
    <property type="evidence" value="ECO:0007669"/>
    <property type="project" value="UniProtKB-KW"/>
</dbReference>
<dbReference type="Proteomes" id="UP000666240">
    <property type="component" value="Unassembled WGS sequence"/>
</dbReference>
<sequence>MSEMVKLERSGKVGVLVVDNPPVNALGQAVRQGLLDRLAEAEADPEIAIVVILGAGRTFMAGADIREFGKPPMPPALGDVVDRIEASRKPVVAAIHGTAFGGGLEVAMGCDYRVAIASAKVGLPEVTLGILPGAGGTQRLPRLAGVEAAIDMMTTGAPKSAREALELGILDEVVEGADIRGVGVAFAERVLAEGRQRRRTGDLDERLQEARRDPGMIEKARQVVEKRSRNLVSPLLIVDAVEAALSLPLREGLKKERALFVRALETPQRRGLVHAFFAQREAAKVAGLSPDARPRDVGEVAVIGAGTMGGGIAMCFANVGIPVTLLESEQSALDRGVATIRRNYESTVKKGRLQSADMDKRMGLIRPTLSYDDLAQADLVIEAIFESMEAKKDVFGRLDKVAKPGAILATNTSTLDVNEIASATTRPQDVAGMHFFSPANVMKLLENVRASQTAPDVQATIMEVGKRIGKVPVMVGVCYGFVGNRMLHRRTREAIDLVEEGASPEAVDAVLTDFGFPMGQFAMSDLAGIDVGWRIRQERRKAGDPDAQAPNWLDRLAEQGRFGQKTGGGVYAYEPGDRTPRPDPAVAKLIEDWRREKNVAPRIVEEQEILERCLYAMVNEGAKILDEGIAARPGDIDTIWINGYGFPAYRGGPMFWADEVGLPIIVEALEKYAAKLDRPHLQPSPLLRRLASEGKGFASLTAPS</sequence>
<evidence type="ECO:0000256" key="12">
    <source>
        <dbReference type="ARBA" id="ARBA00023239"/>
    </source>
</evidence>
<dbReference type="InterPro" id="IPR029045">
    <property type="entry name" value="ClpP/crotonase-like_dom_sf"/>
</dbReference>
<accession>A0A8J7ULV2</accession>
<feature type="domain" description="3-hydroxyacyl-CoA dehydrogenase C-terminal" evidence="16">
    <location>
        <begin position="609"/>
        <end position="695"/>
    </location>
</feature>
<evidence type="ECO:0000256" key="15">
    <source>
        <dbReference type="RuleBase" id="RU003707"/>
    </source>
</evidence>
<dbReference type="GO" id="GO:0070403">
    <property type="term" value="F:NAD+ binding"/>
    <property type="evidence" value="ECO:0007669"/>
    <property type="project" value="InterPro"/>
</dbReference>
<dbReference type="Gene3D" id="1.10.1040.50">
    <property type="match status" value="1"/>
</dbReference>
<keyword evidence="7" id="KW-0560">Oxidoreductase</keyword>
<keyword evidence="19" id="KW-1185">Reference proteome</keyword>
<dbReference type="FunFam" id="3.40.50.720:FF:000009">
    <property type="entry name" value="Fatty oxidation complex, alpha subunit"/>
    <property type="match status" value="1"/>
</dbReference>
<evidence type="ECO:0000256" key="10">
    <source>
        <dbReference type="ARBA" id="ARBA00023140"/>
    </source>
</evidence>
<dbReference type="InterPro" id="IPR008927">
    <property type="entry name" value="6-PGluconate_DH-like_C_sf"/>
</dbReference>
<dbReference type="RefSeq" id="WP_209337371.1">
    <property type="nucleotide sequence ID" value="NZ_JAGIYY010000013.1"/>
</dbReference>
<dbReference type="PANTHER" id="PTHR23309:SF49">
    <property type="entry name" value="PEROXISOMAL BIFUNCTIONAL ENZYME"/>
    <property type="match status" value="1"/>
</dbReference>
<evidence type="ECO:0000313" key="18">
    <source>
        <dbReference type="EMBL" id="MBP0441345.1"/>
    </source>
</evidence>
<evidence type="ECO:0000259" key="16">
    <source>
        <dbReference type="Pfam" id="PF00725"/>
    </source>
</evidence>
<keyword evidence="8" id="KW-0520">NAD</keyword>
<organism evidence="18 19">
    <name type="scientific">Tianweitania sediminis</name>
    <dbReference type="NCBI Taxonomy" id="1502156"/>
    <lineage>
        <taxon>Bacteria</taxon>
        <taxon>Pseudomonadati</taxon>
        <taxon>Pseudomonadota</taxon>
        <taxon>Alphaproteobacteria</taxon>
        <taxon>Hyphomicrobiales</taxon>
        <taxon>Phyllobacteriaceae</taxon>
        <taxon>Tianweitania</taxon>
    </lineage>
</organism>
<dbReference type="InterPro" id="IPR006108">
    <property type="entry name" value="3HC_DH_C"/>
</dbReference>
<proteinExistence type="inferred from homology"/>
<dbReference type="Gene3D" id="3.90.226.10">
    <property type="entry name" value="2-enoyl-CoA Hydratase, Chain A, domain 1"/>
    <property type="match status" value="1"/>
</dbReference>
<dbReference type="SUPFAM" id="SSF48179">
    <property type="entry name" value="6-phosphogluconate dehydrogenase C-terminal domain-like"/>
    <property type="match status" value="2"/>
</dbReference>
<evidence type="ECO:0000256" key="1">
    <source>
        <dbReference type="ARBA" id="ARBA00004275"/>
    </source>
</evidence>
<dbReference type="InterPro" id="IPR001753">
    <property type="entry name" value="Enoyl-CoA_hydra/iso"/>
</dbReference>
<dbReference type="Gene3D" id="3.40.50.720">
    <property type="entry name" value="NAD(P)-binding Rossmann-like Domain"/>
    <property type="match status" value="1"/>
</dbReference>
<keyword evidence="11" id="KW-0413">Isomerase</keyword>
<comment type="similarity">
    <text evidence="3">In the N-terminal section; belongs to the enoyl-CoA hydratase/isomerase family.</text>
</comment>
<dbReference type="SUPFAM" id="SSF51735">
    <property type="entry name" value="NAD(P)-binding Rossmann-fold domains"/>
    <property type="match status" value="1"/>
</dbReference>
<dbReference type="UniPathway" id="UPA00659"/>
<comment type="caution">
    <text evidence="18">The sequence shown here is derived from an EMBL/GenBank/DDBJ whole genome shotgun (WGS) entry which is preliminary data.</text>
</comment>
<dbReference type="InterPro" id="IPR018376">
    <property type="entry name" value="Enoyl-CoA_hyd/isom_CS"/>
</dbReference>
<evidence type="ECO:0000256" key="5">
    <source>
        <dbReference type="ARBA" id="ARBA00022832"/>
    </source>
</evidence>
<evidence type="ECO:0000256" key="14">
    <source>
        <dbReference type="ARBA" id="ARBA00049556"/>
    </source>
</evidence>
<dbReference type="Pfam" id="PF02737">
    <property type="entry name" value="3HCDH_N"/>
    <property type="match status" value="1"/>
</dbReference>
<protein>
    <submittedName>
        <fullName evidence="18">Enoyl-CoA hydratase/isomerase family protein</fullName>
    </submittedName>
</protein>
<keyword evidence="5" id="KW-0276">Fatty acid metabolism</keyword>
<dbReference type="Pfam" id="PF00725">
    <property type="entry name" value="3HCDH"/>
    <property type="match status" value="2"/>
</dbReference>
<dbReference type="AlphaFoldDB" id="A0A8J7ULV2"/>
<evidence type="ECO:0000256" key="8">
    <source>
        <dbReference type="ARBA" id="ARBA00023027"/>
    </source>
</evidence>
<dbReference type="InterPro" id="IPR006176">
    <property type="entry name" value="3-OHacyl-CoA_DH_NAD-bd"/>
</dbReference>
<evidence type="ECO:0000256" key="11">
    <source>
        <dbReference type="ARBA" id="ARBA00023235"/>
    </source>
</evidence>
<dbReference type="FunFam" id="1.10.1040.50:FF:000006">
    <property type="entry name" value="Peroxisomal bifunctional enzyme"/>
    <property type="match status" value="1"/>
</dbReference>
<comment type="subcellular location">
    <subcellularLocation>
        <location evidence="1">Peroxisome</location>
    </subcellularLocation>
</comment>
<dbReference type="SUPFAM" id="SSF52096">
    <property type="entry name" value="ClpP/crotonase"/>
    <property type="match status" value="1"/>
</dbReference>
<evidence type="ECO:0000256" key="9">
    <source>
        <dbReference type="ARBA" id="ARBA00023098"/>
    </source>
</evidence>
<keyword evidence="13" id="KW-0511">Multifunctional enzyme</keyword>
<comment type="similarity">
    <text evidence="15">Belongs to the enoyl-CoA hydratase/isomerase family.</text>
</comment>
<evidence type="ECO:0000313" key="19">
    <source>
        <dbReference type="Proteomes" id="UP000666240"/>
    </source>
</evidence>
<dbReference type="PANTHER" id="PTHR23309">
    <property type="entry name" value="3-HYDROXYACYL-COA DEHYROGENASE"/>
    <property type="match status" value="1"/>
</dbReference>
<dbReference type="GO" id="GO:0004300">
    <property type="term" value="F:enoyl-CoA hydratase activity"/>
    <property type="evidence" value="ECO:0007669"/>
    <property type="project" value="UniProtKB-ARBA"/>
</dbReference>
<evidence type="ECO:0000256" key="4">
    <source>
        <dbReference type="ARBA" id="ARBA00011245"/>
    </source>
</evidence>
<feature type="domain" description="3-hydroxyacyl-CoA dehydrogenase NAD binding" evidence="17">
    <location>
        <begin position="299"/>
        <end position="476"/>
    </location>
</feature>
<gene>
    <name evidence="18" type="ORF">J5Y06_22100</name>
</gene>
<dbReference type="GO" id="GO:0006635">
    <property type="term" value="P:fatty acid beta-oxidation"/>
    <property type="evidence" value="ECO:0007669"/>
    <property type="project" value="UniProtKB-UniPathway"/>
</dbReference>
<feature type="domain" description="3-hydroxyacyl-CoA dehydrogenase C-terminal" evidence="16">
    <location>
        <begin position="480"/>
        <end position="573"/>
    </location>
</feature>
<dbReference type="InterPro" id="IPR036291">
    <property type="entry name" value="NAD(P)-bd_dom_sf"/>
</dbReference>
<comment type="pathway">
    <text evidence="2">Lipid metabolism; fatty acid beta-oxidation.</text>
</comment>
<keyword evidence="12" id="KW-0456">Lyase</keyword>
<evidence type="ECO:0000256" key="13">
    <source>
        <dbReference type="ARBA" id="ARBA00023268"/>
    </source>
</evidence>
<dbReference type="EMBL" id="JAGIYY010000013">
    <property type="protein sequence ID" value="MBP0441345.1"/>
    <property type="molecule type" value="Genomic_DNA"/>
</dbReference>
<evidence type="ECO:0000256" key="3">
    <source>
        <dbReference type="ARBA" id="ARBA00008750"/>
    </source>
</evidence>
<keyword evidence="10" id="KW-0576">Peroxisome</keyword>
<name>A0A8J7ULV2_9HYPH</name>
<keyword evidence="9" id="KW-0443">Lipid metabolism</keyword>
<comment type="subunit">
    <text evidence="4">Monomer.</text>
</comment>
<dbReference type="PROSITE" id="PS00166">
    <property type="entry name" value="ENOYL_COA_HYDRATASE"/>
    <property type="match status" value="1"/>
</dbReference>
<reference evidence="18" key="1">
    <citation type="submission" date="2021-03" db="EMBL/GenBank/DDBJ databases">
        <title>Genome sequencing and assembly of Tianweitania sediminis.</title>
        <authorList>
            <person name="Chhetri G."/>
        </authorList>
    </citation>
    <scope>NUCLEOTIDE SEQUENCE</scope>
    <source>
        <strain evidence="18">Z8</strain>
    </source>
</reference>
<evidence type="ECO:0000256" key="7">
    <source>
        <dbReference type="ARBA" id="ARBA00023002"/>
    </source>
</evidence>
<comment type="catalytic activity">
    <reaction evidence="14">
        <text>a (3S)-3-hydroxyacyl-CoA + NAD(+) = a 3-oxoacyl-CoA + NADH + H(+)</text>
        <dbReference type="Rhea" id="RHEA:22432"/>
        <dbReference type="ChEBI" id="CHEBI:15378"/>
        <dbReference type="ChEBI" id="CHEBI:57318"/>
        <dbReference type="ChEBI" id="CHEBI:57540"/>
        <dbReference type="ChEBI" id="CHEBI:57945"/>
        <dbReference type="ChEBI" id="CHEBI:90726"/>
        <dbReference type="EC" id="1.1.1.35"/>
    </reaction>
</comment>
<dbReference type="GO" id="GO:0003857">
    <property type="term" value="F:(3S)-3-hydroxyacyl-CoA dehydrogenase (NAD+) activity"/>
    <property type="evidence" value="ECO:0007669"/>
    <property type="project" value="UniProtKB-EC"/>
</dbReference>
<evidence type="ECO:0000256" key="6">
    <source>
        <dbReference type="ARBA" id="ARBA00022963"/>
    </source>
</evidence>
<evidence type="ECO:0000259" key="17">
    <source>
        <dbReference type="Pfam" id="PF02737"/>
    </source>
</evidence>
<evidence type="ECO:0000256" key="2">
    <source>
        <dbReference type="ARBA" id="ARBA00005005"/>
    </source>
</evidence>